<keyword evidence="3" id="KW-1185">Reference proteome</keyword>
<gene>
    <name evidence="2" type="ORF">ACFQE1_09645</name>
</gene>
<dbReference type="EMBL" id="JBHSWU010000234">
    <property type="protein sequence ID" value="MFC6724634.1"/>
    <property type="molecule type" value="Genomic_DNA"/>
</dbReference>
<protein>
    <submittedName>
        <fullName evidence="2">HD domain-containing protein</fullName>
    </submittedName>
</protein>
<dbReference type="SMART" id="SM00471">
    <property type="entry name" value="HDc"/>
    <property type="match status" value="1"/>
</dbReference>
<evidence type="ECO:0000313" key="2">
    <source>
        <dbReference type="EMBL" id="MFC6724634.1"/>
    </source>
</evidence>
<sequence>MTSLEDAFPEIAEMTDDDQRDRVVEVWATAIADSDYDDLADVPWWPPHEAVVGSSDLVGHVRDVVRCAIAICDSLTLSQSELEIRRDDLIAGALLHDVSKPFEIADGELVETHDLLPHPHYAVHLLASCDVSKHVQHIVIAHSGRSGVAPRTMEAKIVAVADELAVDGRYWSTTSRLKPDG</sequence>
<evidence type="ECO:0000313" key="3">
    <source>
        <dbReference type="Proteomes" id="UP001596328"/>
    </source>
</evidence>
<comment type="caution">
    <text evidence="2">The sequence shown here is derived from an EMBL/GenBank/DDBJ whole genome shotgun (WGS) entry which is preliminary data.</text>
</comment>
<dbReference type="SUPFAM" id="SSF109604">
    <property type="entry name" value="HD-domain/PDEase-like"/>
    <property type="match status" value="1"/>
</dbReference>
<accession>A0ABD5RYZ6</accession>
<reference evidence="2 3" key="1">
    <citation type="journal article" date="2019" name="Int. J. Syst. Evol. Microbiol.">
        <title>The Global Catalogue of Microorganisms (GCM) 10K type strain sequencing project: providing services to taxonomists for standard genome sequencing and annotation.</title>
        <authorList>
            <consortium name="The Broad Institute Genomics Platform"/>
            <consortium name="The Broad Institute Genome Sequencing Center for Infectious Disease"/>
            <person name="Wu L."/>
            <person name="Ma J."/>
        </authorList>
    </citation>
    <scope>NUCLEOTIDE SEQUENCE [LARGE SCALE GENOMIC DNA]</scope>
    <source>
        <strain evidence="2 3">NBRC 111368</strain>
    </source>
</reference>
<dbReference type="Proteomes" id="UP001596328">
    <property type="component" value="Unassembled WGS sequence"/>
</dbReference>
<feature type="domain" description="HD/PDEase" evidence="1">
    <location>
        <begin position="53"/>
        <end position="176"/>
    </location>
</feature>
<evidence type="ECO:0000259" key="1">
    <source>
        <dbReference type="SMART" id="SM00471"/>
    </source>
</evidence>
<dbReference type="Pfam" id="PF01966">
    <property type="entry name" value="HD"/>
    <property type="match status" value="1"/>
</dbReference>
<dbReference type="CDD" id="cd00077">
    <property type="entry name" value="HDc"/>
    <property type="match status" value="1"/>
</dbReference>
<dbReference type="AlphaFoldDB" id="A0ABD5RYZ6"/>
<dbReference type="InterPro" id="IPR006674">
    <property type="entry name" value="HD_domain"/>
</dbReference>
<organism evidence="2 3">
    <name type="scientific">Halobium palmae</name>
    <dbReference type="NCBI Taxonomy" id="1776492"/>
    <lineage>
        <taxon>Archaea</taxon>
        <taxon>Methanobacteriati</taxon>
        <taxon>Methanobacteriota</taxon>
        <taxon>Stenosarchaea group</taxon>
        <taxon>Halobacteria</taxon>
        <taxon>Halobacteriales</taxon>
        <taxon>Haloferacaceae</taxon>
        <taxon>Halobium</taxon>
    </lineage>
</organism>
<proteinExistence type="predicted"/>
<name>A0ABD5RYZ6_9EURY</name>
<dbReference type="Gene3D" id="1.10.3210.10">
    <property type="entry name" value="Hypothetical protein af1432"/>
    <property type="match status" value="1"/>
</dbReference>
<dbReference type="InterPro" id="IPR003607">
    <property type="entry name" value="HD/PDEase_dom"/>
</dbReference>